<keyword evidence="4" id="KW-0963">Cytoplasm</keyword>
<dbReference type="GO" id="GO:0051082">
    <property type="term" value="F:unfolded protein binding"/>
    <property type="evidence" value="ECO:0007669"/>
    <property type="project" value="TreeGrafter"/>
</dbReference>
<dbReference type="GO" id="GO:0042803">
    <property type="term" value="F:protein homodimerization activity"/>
    <property type="evidence" value="ECO:0007669"/>
    <property type="project" value="InterPro"/>
</dbReference>
<dbReference type="KEGG" id="ccp:CHC_T00008372001"/>
<name>R7QJT3_CHOCR</name>
<dbReference type="Pfam" id="PF01025">
    <property type="entry name" value="GrpE"/>
    <property type="match status" value="1"/>
</dbReference>
<dbReference type="Gene3D" id="2.30.22.10">
    <property type="entry name" value="Head domain of nucleotide exchange factor GrpE"/>
    <property type="match status" value="1"/>
</dbReference>
<dbReference type="GeneID" id="17326405"/>
<keyword evidence="5 10" id="KW-0346">Stress response</keyword>
<dbReference type="PRINTS" id="PR00773">
    <property type="entry name" value="GRPEPROTEIN"/>
</dbReference>
<dbReference type="SUPFAM" id="SSF51064">
    <property type="entry name" value="Head domain of nucleotide exchange factor GrpE"/>
    <property type="match status" value="1"/>
</dbReference>
<feature type="region of interest" description="Disordered" evidence="9">
    <location>
        <begin position="13"/>
        <end position="72"/>
    </location>
</feature>
<evidence type="ECO:0000256" key="2">
    <source>
        <dbReference type="ARBA" id="ARBA00009054"/>
    </source>
</evidence>
<dbReference type="Proteomes" id="UP000012073">
    <property type="component" value="Unassembled WGS sequence"/>
</dbReference>
<dbReference type="Gene3D" id="3.90.20.20">
    <property type="match status" value="1"/>
</dbReference>
<gene>
    <name evidence="10" type="ORF">CHC_T00008372001</name>
</gene>
<dbReference type="GO" id="GO:0006457">
    <property type="term" value="P:protein folding"/>
    <property type="evidence" value="ECO:0007669"/>
    <property type="project" value="InterPro"/>
</dbReference>
<organism evidence="10 11">
    <name type="scientific">Chondrus crispus</name>
    <name type="common">Carrageen Irish moss</name>
    <name type="synonym">Polymorpha crispa</name>
    <dbReference type="NCBI Taxonomy" id="2769"/>
    <lineage>
        <taxon>Eukaryota</taxon>
        <taxon>Rhodophyta</taxon>
        <taxon>Florideophyceae</taxon>
        <taxon>Rhodymeniophycidae</taxon>
        <taxon>Gigartinales</taxon>
        <taxon>Gigartinaceae</taxon>
        <taxon>Chondrus</taxon>
    </lineage>
</organism>
<dbReference type="SUPFAM" id="SSF58014">
    <property type="entry name" value="Coiled-coil domain of nucleotide exchange factor GrpE"/>
    <property type="match status" value="1"/>
</dbReference>
<keyword evidence="8" id="KW-0175">Coiled coil</keyword>
<accession>R7QJT3</accession>
<evidence type="ECO:0000256" key="6">
    <source>
        <dbReference type="ARBA" id="ARBA00023186"/>
    </source>
</evidence>
<evidence type="ECO:0000313" key="10">
    <source>
        <dbReference type="EMBL" id="CDF38787.1"/>
    </source>
</evidence>
<dbReference type="STRING" id="2769.R7QJT3"/>
<dbReference type="PhylomeDB" id="R7QJT3"/>
<sequence length="234" mass="25105">MLRALATRSVSLLPPRARFAAARAQPLRPLATESKADGSADAPAPPNAEPRSDPAAAPPSDEPATPPEPVSAEEHLANQLQEKEQELAALNDRTLRVLAEMENVRMIARRDVDNAKKYAVLPFAKGLLSVADNLGLALKAVPEDALHDPHNHQLQGLYTGVAATEAELLKVFAQHGITRFGEVGDQFDPNKYQAVFEAPSPDHQPGTVMDITKLGYTIGDRILRPAEVGVAKAP</sequence>
<dbReference type="OMA" id="PHRHQAI"/>
<dbReference type="Gramene" id="CDF38787">
    <property type="protein sequence ID" value="CDF38787"/>
    <property type="gene ID" value="CHC_T00008372001"/>
</dbReference>
<dbReference type="RefSeq" id="XP_005718692.1">
    <property type="nucleotide sequence ID" value="XM_005718635.1"/>
</dbReference>
<dbReference type="InterPro" id="IPR013805">
    <property type="entry name" value="GrpE_CC"/>
</dbReference>
<keyword evidence="11" id="KW-1185">Reference proteome</keyword>
<feature type="compositionally biased region" description="Pro residues" evidence="9">
    <location>
        <begin position="56"/>
        <end position="69"/>
    </location>
</feature>
<evidence type="ECO:0000256" key="5">
    <source>
        <dbReference type="ARBA" id="ARBA00023016"/>
    </source>
</evidence>
<comment type="similarity">
    <text evidence="2 7">Belongs to the GrpE family.</text>
</comment>
<dbReference type="OrthoDB" id="201635at2759"/>
<dbReference type="FunFam" id="2.30.22.10:FF:000001">
    <property type="entry name" value="Protein GrpE"/>
    <property type="match status" value="1"/>
</dbReference>
<keyword evidence="6" id="KW-0143">Chaperone</keyword>
<dbReference type="AlphaFoldDB" id="R7QJT3"/>
<evidence type="ECO:0000313" key="11">
    <source>
        <dbReference type="Proteomes" id="UP000012073"/>
    </source>
</evidence>
<feature type="compositionally biased region" description="Low complexity" evidence="9">
    <location>
        <begin position="13"/>
        <end position="31"/>
    </location>
</feature>
<evidence type="ECO:0000256" key="9">
    <source>
        <dbReference type="SAM" id="MobiDB-lite"/>
    </source>
</evidence>
<evidence type="ECO:0000256" key="3">
    <source>
        <dbReference type="ARBA" id="ARBA00011738"/>
    </source>
</evidence>
<dbReference type="GO" id="GO:0001405">
    <property type="term" value="C:PAM complex, Tim23 associated import motor"/>
    <property type="evidence" value="ECO:0007669"/>
    <property type="project" value="TreeGrafter"/>
</dbReference>
<dbReference type="InterPro" id="IPR000740">
    <property type="entry name" value="GrpE"/>
</dbReference>
<proteinExistence type="inferred from homology"/>
<dbReference type="CDD" id="cd00446">
    <property type="entry name" value="GrpE"/>
    <property type="match status" value="1"/>
</dbReference>
<comment type="subunit">
    <text evidence="3">Homodimer.</text>
</comment>
<comment type="subcellular location">
    <subcellularLocation>
        <location evidence="1">Cytoplasm</location>
    </subcellularLocation>
</comment>
<dbReference type="EMBL" id="HG001967">
    <property type="protein sequence ID" value="CDF38787.1"/>
    <property type="molecule type" value="Genomic_DNA"/>
</dbReference>
<reference evidence="11" key="1">
    <citation type="journal article" date="2013" name="Proc. Natl. Acad. Sci. U.S.A.">
        <title>Genome structure and metabolic features in the red seaweed Chondrus crispus shed light on evolution of the Archaeplastida.</title>
        <authorList>
            <person name="Collen J."/>
            <person name="Porcel B."/>
            <person name="Carre W."/>
            <person name="Ball S.G."/>
            <person name="Chaparro C."/>
            <person name="Tonon T."/>
            <person name="Barbeyron T."/>
            <person name="Michel G."/>
            <person name="Noel B."/>
            <person name="Valentin K."/>
            <person name="Elias M."/>
            <person name="Artiguenave F."/>
            <person name="Arun A."/>
            <person name="Aury J.M."/>
            <person name="Barbosa-Neto J.F."/>
            <person name="Bothwell J.H."/>
            <person name="Bouget F.Y."/>
            <person name="Brillet L."/>
            <person name="Cabello-Hurtado F."/>
            <person name="Capella-Gutierrez S."/>
            <person name="Charrier B."/>
            <person name="Cladiere L."/>
            <person name="Cock J.M."/>
            <person name="Coelho S.M."/>
            <person name="Colleoni C."/>
            <person name="Czjzek M."/>
            <person name="Da Silva C."/>
            <person name="Delage L."/>
            <person name="Denoeud F."/>
            <person name="Deschamps P."/>
            <person name="Dittami S.M."/>
            <person name="Gabaldon T."/>
            <person name="Gachon C.M."/>
            <person name="Groisillier A."/>
            <person name="Herve C."/>
            <person name="Jabbari K."/>
            <person name="Katinka M."/>
            <person name="Kloareg B."/>
            <person name="Kowalczyk N."/>
            <person name="Labadie K."/>
            <person name="Leblanc C."/>
            <person name="Lopez P.J."/>
            <person name="McLachlan D.H."/>
            <person name="Meslet-Cladiere L."/>
            <person name="Moustafa A."/>
            <person name="Nehr Z."/>
            <person name="Nyvall Collen P."/>
            <person name="Panaud O."/>
            <person name="Partensky F."/>
            <person name="Poulain J."/>
            <person name="Rensing S.A."/>
            <person name="Rousvoal S."/>
            <person name="Samson G."/>
            <person name="Symeonidi A."/>
            <person name="Weissenbach J."/>
            <person name="Zambounis A."/>
            <person name="Wincker P."/>
            <person name="Boyen C."/>
        </authorList>
    </citation>
    <scope>NUCLEOTIDE SEQUENCE [LARGE SCALE GENOMIC DNA]</scope>
    <source>
        <strain evidence="11">cv. Stackhouse</strain>
    </source>
</reference>
<evidence type="ECO:0000256" key="7">
    <source>
        <dbReference type="RuleBase" id="RU004478"/>
    </source>
</evidence>
<dbReference type="HAMAP" id="MF_01151">
    <property type="entry name" value="GrpE"/>
    <property type="match status" value="1"/>
</dbReference>
<evidence type="ECO:0000256" key="8">
    <source>
        <dbReference type="SAM" id="Coils"/>
    </source>
</evidence>
<evidence type="ECO:0000256" key="1">
    <source>
        <dbReference type="ARBA" id="ARBA00004496"/>
    </source>
</evidence>
<feature type="coiled-coil region" evidence="8">
    <location>
        <begin position="73"/>
        <end position="100"/>
    </location>
</feature>
<dbReference type="GO" id="GO:0000774">
    <property type="term" value="F:adenyl-nucleotide exchange factor activity"/>
    <property type="evidence" value="ECO:0007669"/>
    <property type="project" value="InterPro"/>
</dbReference>
<protein>
    <submittedName>
        <fullName evidence="10">Heat Shock Protein GrpE</fullName>
    </submittedName>
</protein>
<evidence type="ECO:0000256" key="4">
    <source>
        <dbReference type="ARBA" id="ARBA00022490"/>
    </source>
</evidence>
<dbReference type="GO" id="GO:0030150">
    <property type="term" value="P:protein import into mitochondrial matrix"/>
    <property type="evidence" value="ECO:0007669"/>
    <property type="project" value="TreeGrafter"/>
</dbReference>
<dbReference type="PANTHER" id="PTHR21237">
    <property type="entry name" value="GRPE PROTEIN"/>
    <property type="match status" value="1"/>
</dbReference>
<dbReference type="GO" id="GO:0051087">
    <property type="term" value="F:protein-folding chaperone binding"/>
    <property type="evidence" value="ECO:0007669"/>
    <property type="project" value="InterPro"/>
</dbReference>
<dbReference type="PANTHER" id="PTHR21237:SF23">
    <property type="entry name" value="GRPE PROTEIN HOMOLOG, MITOCHONDRIAL"/>
    <property type="match status" value="1"/>
</dbReference>
<dbReference type="InterPro" id="IPR009012">
    <property type="entry name" value="GrpE_head"/>
</dbReference>